<dbReference type="Gene3D" id="3.30.70.3460">
    <property type="match status" value="2"/>
</dbReference>
<comment type="pathway">
    <text evidence="2">Porphyrin-containing compound metabolism.</text>
</comment>
<evidence type="ECO:0000256" key="6">
    <source>
        <dbReference type="SAM" id="MobiDB-lite"/>
    </source>
</evidence>
<dbReference type="EC" id="4.1.1.111" evidence="4"/>
<dbReference type="PANTHER" id="PTHR43413">
    <property type="entry name" value="TRANSCRIPTIONAL REGULATOR, ASNC FAMILY"/>
    <property type="match status" value="1"/>
</dbReference>
<feature type="domain" description="Siroheme decarboxylase AsnC-like ligand binding" evidence="7">
    <location>
        <begin position="227"/>
        <end position="314"/>
    </location>
</feature>
<keyword evidence="10" id="KW-1185">Reference proteome</keyword>
<dbReference type="InterPro" id="IPR036390">
    <property type="entry name" value="WH_DNA-bd_sf"/>
</dbReference>
<proteinExistence type="inferred from homology"/>
<feature type="domain" description="Siroheme decarboxylase NirL-like HTH" evidence="8">
    <location>
        <begin position="170"/>
        <end position="215"/>
    </location>
</feature>
<comment type="similarity">
    <text evidence="3">Belongs to the Ahb/Nir family.</text>
</comment>
<feature type="region of interest" description="Disordered" evidence="6">
    <location>
        <begin position="324"/>
        <end position="348"/>
    </location>
</feature>
<evidence type="ECO:0000256" key="4">
    <source>
        <dbReference type="ARBA" id="ARBA00023471"/>
    </source>
</evidence>
<reference evidence="10" key="1">
    <citation type="submission" date="2024-01" db="EMBL/GenBank/DDBJ databases">
        <title>Roseobacter fucihabitans sp. nov., isolated from the brown alga Fucus spiralis.</title>
        <authorList>
            <person name="Hahnke S."/>
            <person name="Berger M."/>
            <person name="Schlingloff A."/>
            <person name="Athale I."/>
            <person name="Neumann-Schaal M."/>
            <person name="Adenaya A."/>
            <person name="Poehlein A."/>
            <person name="Daniel R."/>
            <person name="Pertersen J."/>
            <person name="Brinkhoff T."/>
        </authorList>
    </citation>
    <scope>NUCLEOTIDE SEQUENCE [LARGE SCALE GENOMIC DNA]</scope>
    <source>
        <strain evidence="10">B14</strain>
    </source>
</reference>
<dbReference type="InterPro" id="IPR053953">
    <property type="entry name" value="NirdL-like_HTH"/>
</dbReference>
<keyword evidence="1" id="KW-0456">Lyase</keyword>
<evidence type="ECO:0000313" key="9">
    <source>
        <dbReference type="EMBL" id="WVX47139.1"/>
    </source>
</evidence>
<feature type="domain" description="Siroheme decarboxylase NirL-like HTH" evidence="8">
    <location>
        <begin position="9"/>
        <end position="52"/>
    </location>
</feature>
<evidence type="ECO:0000256" key="1">
    <source>
        <dbReference type="ARBA" id="ARBA00023239"/>
    </source>
</evidence>
<dbReference type="Proteomes" id="UP001318682">
    <property type="component" value="Chromosome"/>
</dbReference>
<gene>
    <name evidence="9" type="ORF">ROLI_002040</name>
</gene>
<evidence type="ECO:0000256" key="5">
    <source>
        <dbReference type="ARBA" id="ARBA00048470"/>
    </source>
</evidence>
<protein>
    <recommendedName>
        <fullName evidence="4">siroheme decarboxylase</fullName>
        <ecNumber evidence="4">4.1.1.111</ecNumber>
    </recommendedName>
</protein>
<accession>A0ABZ2BQG2</accession>
<feature type="domain" description="Siroheme decarboxylase AsnC-like ligand binding" evidence="7">
    <location>
        <begin position="66"/>
        <end position="134"/>
    </location>
</feature>
<dbReference type="InterPro" id="IPR036388">
    <property type="entry name" value="WH-like_DNA-bd_sf"/>
</dbReference>
<dbReference type="PANTHER" id="PTHR43413:SF1">
    <property type="entry name" value="SIROHEME DECARBOXYLASE NIRL SUBUNIT"/>
    <property type="match status" value="1"/>
</dbReference>
<dbReference type="Pfam" id="PF22451">
    <property type="entry name" value="NirdL-like_HTH"/>
    <property type="match status" value="2"/>
</dbReference>
<sequence>MTLDGLDWRLMNDWQRALPLVSRPFQEIANRLETSEERIIERLQNLLETGAISRIGATCRPNTLAASTLAAVAAPADQIEEVAAVINAQTGVNHSYERENKWNIWFVATGPTRAFVNDILSRITQQTGLRVLDLRLERPFNVDLGFALDGSNSLPQPRAVNTDIEIGQNDRAIMQALSEGMNATAYPFAELAARLGQDEAVILERVRVLAEAGILSRIGVIVRHRALGWRANAMCVFVVPPEEIEACGRALTDVQGVTLCYERRAVPDVWPYTLYCMIHGRSRAETLDVLSQARVAAHMVPYPYRVLFSTRCFRQRGALINVPVTKTEPNGMPTGPQTGILTGGPDGD</sequence>
<dbReference type="RefSeq" id="WP_187428341.1">
    <property type="nucleotide sequence ID" value="NZ_CP143423.1"/>
</dbReference>
<evidence type="ECO:0000259" key="8">
    <source>
        <dbReference type="Pfam" id="PF22451"/>
    </source>
</evidence>
<comment type="catalytic activity">
    <reaction evidence="5">
        <text>siroheme + 2 H(+) = 12,18-didecarboxysiroheme + 2 CO2</text>
        <dbReference type="Rhea" id="RHEA:19093"/>
        <dbReference type="ChEBI" id="CHEBI:15378"/>
        <dbReference type="ChEBI" id="CHEBI:16526"/>
        <dbReference type="ChEBI" id="CHEBI:60052"/>
        <dbReference type="ChEBI" id="CHEBI:140497"/>
        <dbReference type="EC" id="4.1.1.111"/>
    </reaction>
</comment>
<dbReference type="InterPro" id="IPR050684">
    <property type="entry name" value="HTH-Siroheme_Decarb"/>
</dbReference>
<dbReference type="Gene3D" id="1.10.10.10">
    <property type="entry name" value="Winged helix-like DNA-binding domain superfamily/Winged helix DNA-binding domain"/>
    <property type="match status" value="1"/>
</dbReference>
<dbReference type="Pfam" id="PF17805">
    <property type="entry name" value="AsnC_trans_reg2"/>
    <property type="match status" value="2"/>
</dbReference>
<organism evidence="9 10">
    <name type="scientific">Roseobacter fucihabitans</name>
    <dbReference type="NCBI Taxonomy" id="1537242"/>
    <lineage>
        <taxon>Bacteria</taxon>
        <taxon>Pseudomonadati</taxon>
        <taxon>Pseudomonadota</taxon>
        <taxon>Alphaproteobacteria</taxon>
        <taxon>Rhodobacterales</taxon>
        <taxon>Roseobacteraceae</taxon>
        <taxon>Roseobacter</taxon>
    </lineage>
</organism>
<evidence type="ECO:0000313" key="10">
    <source>
        <dbReference type="Proteomes" id="UP001318682"/>
    </source>
</evidence>
<dbReference type="EMBL" id="CP143423">
    <property type="protein sequence ID" value="WVX47139.1"/>
    <property type="molecule type" value="Genomic_DNA"/>
</dbReference>
<evidence type="ECO:0000259" key="7">
    <source>
        <dbReference type="Pfam" id="PF17805"/>
    </source>
</evidence>
<dbReference type="InterPro" id="IPR040523">
    <property type="entry name" value="AsnC_trans_reg2"/>
</dbReference>
<evidence type="ECO:0000256" key="3">
    <source>
        <dbReference type="ARBA" id="ARBA00023457"/>
    </source>
</evidence>
<evidence type="ECO:0000256" key="2">
    <source>
        <dbReference type="ARBA" id="ARBA00023444"/>
    </source>
</evidence>
<dbReference type="SUPFAM" id="SSF46785">
    <property type="entry name" value="Winged helix' DNA-binding domain"/>
    <property type="match status" value="1"/>
</dbReference>
<name>A0ABZ2BQG2_9RHOB</name>